<evidence type="ECO:0000313" key="2">
    <source>
        <dbReference type="Proteomes" id="UP000524404"/>
    </source>
</evidence>
<name>A0A841ETF8_9BACT</name>
<comment type="caution">
    <text evidence="1">The sequence shown here is derived from an EMBL/GenBank/DDBJ whole genome shotgun (WGS) entry which is preliminary data.</text>
</comment>
<organism evidence="1 2">
    <name type="scientific">Arcicella rosea</name>
    <dbReference type="NCBI Taxonomy" id="502909"/>
    <lineage>
        <taxon>Bacteria</taxon>
        <taxon>Pseudomonadati</taxon>
        <taxon>Bacteroidota</taxon>
        <taxon>Cytophagia</taxon>
        <taxon>Cytophagales</taxon>
        <taxon>Flectobacillaceae</taxon>
        <taxon>Arcicella</taxon>
    </lineage>
</organism>
<reference evidence="1 2" key="1">
    <citation type="submission" date="2020-08" db="EMBL/GenBank/DDBJ databases">
        <title>Functional genomics of gut bacteria from endangered species of beetles.</title>
        <authorList>
            <person name="Carlos-Shanley C."/>
        </authorList>
    </citation>
    <scope>NUCLEOTIDE SEQUENCE [LARGE SCALE GENOMIC DNA]</scope>
    <source>
        <strain evidence="1 2">S00070</strain>
    </source>
</reference>
<protein>
    <submittedName>
        <fullName evidence="1">Uncharacterized protein</fullName>
    </submittedName>
</protein>
<evidence type="ECO:0000313" key="1">
    <source>
        <dbReference type="EMBL" id="MBB6004333.1"/>
    </source>
</evidence>
<gene>
    <name evidence="1" type="ORF">HNP25_002996</name>
</gene>
<dbReference type="RefSeq" id="WP_184135272.1">
    <property type="nucleotide sequence ID" value="NZ_JACHKT010000022.1"/>
</dbReference>
<dbReference type="Proteomes" id="UP000524404">
    <property type="component" value="Unassembled WGS sequence"/>
</dbReference>
<keyword evidence="2" id="KW-1185">Reference proteome</keyword>
<accession>A0A841ETF8</accession>
<dbReference type="AlphaFoldDB" id="A0A841ETF8"/>
<sequence>MINNYGEITLNIKFHQLDDYLLVESTPTIELAIIQAIKRFENNQQHTEKPQMQITKTALGYSIAYEEVFKEIQRVFNDAVHWAFYMLDWEKKIVDSMSDAEIAILENNKTQNGAKAHINFTEVCTKAGLKAPLLNKLKDLRNTAFHGSIPAGWTYWEMEEDQDICNLIGYQKKLKIDYQSNNLLNR</sequence>
<proteinExistence type="predicted"/>
<dbReference type="EMBL" id="JACHKT010000022">
    <property type="protein sequence ID" value="MBB6004333.1"/>
    <property type="molecule type" value="Genomic_DNA"/>
</dbReference>